<evidence type="ECO:0000256" key="1">
    <source>
        <dbReference type="SAM" id="Phobius"/>
    </source>
</evidence>
<evidence type="ECO:0000313" key="2">
    <source>
        <dbReference type="EMBL" id="QLL77231.1"/>
    </source>
</evidence>
<dbReference type="AlphaFoldDB" id="A0A7H9EHX3"/>
<protein>
    <submittedName>
        <fullName evidence="2">Uncharacterized protein</fullName>
    </submittedName>
</protein>
<reference evidence="2 3" key="1">
    <citation type="submission" date="2020-01" db="EMBL/GenBank/DDBJ databases">
        <title>Complete and circular genome sequences of six lactobacillus isolates from horses.</title>
        <authorList>
            <person name="Hassan H.M."/>
        </authorList>
    </citation>
    <scope>NUCLEOTIDE SEQUENCE [LARGE SCALE GENOMIC DNA]</scope>
    <source>
        <strain evidence="2 3">1A</strain>
    </source>
</reference>
<keyword evidence="1" id="KW-1133">Transmembrane helix</keyword>
<keyword evidence="1" id="KW-0812">Transmembrane</keyword>
<name>A0A7H9EHX3_9LACO</name>
<proteinExistence type="predicted"/>
<accession>A0A7H9EHX3</accession>
<dbReference type="KEGG" id="lsw:GTO87_00425"/>
<sequence>MDVISLMKMCLLAMIGVMAFFPLALWLSFDAINEVFQKDMRRLKAQEERNKPIIKKVTVKNLTL</sequence>
<keyword evidence="1" id="KW-0472">Membrane</keyword>
<gene>
    <name evidence="2" type="ORF">GTO87_00425</name>
</gene>
<dbReference type="GeneID" id="89599036"/>
<feature type="transmembrane region" description="Helical" evidence="1">
    <location>
        <begin position="6"/>
        <end position="32"/>
    </location>
</feature>
<dbReference type="Proteomes" id="UP000510886">
    <property type="component" value="Chromosome"/>
</dbReference>
<dbReference type="EMBL" id="CP047418">
    <property type="protein sequence ID" value="QLL77231.1"/>
    <property type="molecule type" value="Genomic_DNA"/>
</dbReference>
<evidence type="ECO:0000313" key="3">
    <source>
        <dbReference type="Proteomes" id="UP000510886"/>
    </source>
</evidence>
<organism evidence="2 3">
    <name type="scientific">Ligilactobacillus saerimneri</name>
    <dbReference type="NCBI Taxonomy" id="228229"/>
    <lineage>
        <taxon>Bacteria</taxon>
        <taxon>Bacillati</taxon>
        <taxon>Bacillota</taxon>
        <taxon>Bacilli</taxon>
        <taxon>Lactobacillales</taxon>
        <taxon>Lactobacillaceae</taxon>
        <taxon>Ligilactobacillus</taxon>
    </lineage>
</organism>
<dbReference type="RefSeq" id="WP_009553461.1">
    <property type="nucleotide sequence ID" value="NZ_CALVCX010000109.1"/>
</dbReference>